<reference evidence="2 3" key="1">
    <citation type="submission" date="2024-08" db="EMBL/GenBank/DDBJ databases">
        <title>Insights into the chromosomal genome structure of Flemingia macrophylla.</title>
        <authorList>
            <person name="Ding Y."/>
            <person name="Zhao Y."/>
            <person name="Bi W."/>
            <person name="Wu M."/>
            <person name="Zhao G."/>
            <person name="Gong Y."/>
            <person name="Li W."/>
            <person name="Zhang P."/>
        </authorList>
    </citation>
    <scope>NUCLEOTIDE SEQUENCE [LARGE SCALE GENOMIC DNA]</scope>
    <source>
        <strain evidence="2">DYQJB</strain>
        <tissue evidence="2">Leaf</tissue>
    </source>
</reference>
<dbReference type="AlphaFoldDB" id="A0ABD1MW54"/>
<gene>
    <name evidence="2" type="ORF">Fmac_013706</name>
</gene>
<comment type="caution">
    <text evidence="2">The sequence shown here is derived from an EMBL/GenBank/DDBJ whole genome shotgun (WGS) entry which is preliminary data.</text>
</comment>
<feature type="region of interest" description="Disordered" evidence="1">
    <location>
        <begin position="125"/>
        <end position="151"/>
    </location>
</feature>
<feature type="region of interest" description="Disordered" evidence="1">
    <location>
        <begin position="1"/>
        <end position="32"/>
    </location>
</feature>
<feature type="compositionally biased region" description="Polar residues" evidence="1">
    <location>
        <begin position="125"/>
        <end position="134"/>
    </location>
</feature>
<sequence length="151" mass="17380">MEREEERERRRLRDRERRQSMTKEERARHLARRRRNYQLRRQRAAAAFMSESLPQTVKGSSIQLEGCPKRLRLNIVKQLARNLASVTPGNHQVAPELISASTANGNTSKPLRLNRVKRLARSLSISSEKTAPQKNHNHTEVNGESLHVVTS</sequence>
<accession>A0ABD1MW54</accession>
<dbReference type="Proteomes" id="UP001603857">
    <property type="component" value="Unassembled WGS sequence"/>
</dbReference>
<evidence type="ECO:0000313" key="3">
    <source>
        <dbReference type="Proteomes" id="UP001603857"/>
    </source>
</evidence>
<protein>
    <submittedName>
        <fullName evidence="2">Uncharacterized protein</fullName>
    </submittedName>
</protein>
<organism evidence="2 3">
    <name type="scientific">Flemingia macrophylla</name>
    <dbReference type="NCBI Taxonomy" id="520843"/>
    <lineage>
        <taxon>Eukaryota</taxon>
        <taxon>Viridiplantae</taxon>
        <taxon>Streptophyta</taxon>
        <taxon>Embryophyta</taxon>
        <taxon>Tracheophyta</taxon>
        <taxon>Spermatophyta</taxon>
        <taxon>Magnoliopsida</taxon>
        <taxon>eudicotyledons</taxon>
        <taxon>Gunneridae</taxon>
        <taxon>Pentapetalae</taxon>
        <taxon>rosids</taxon>
        <taxon>fabids</taxon>
        <taxon>Fabales</taxon>
        <taxon>Fabaceae</taxon>
        <taxon>Papilionoideae</taxon>
        <taxon>50 kb inversion clade</taxon>
        <taxon>NPAAA clade</taxon>
        <taxon>indigoferoid/millettioid clade</taxon>
        <taxon>Phaseoleae</taxon>
        <taxon>Flemingia</taxon>
    </lineage>
</organism>
<proteinExistence type="predicted"/>
<name>A0ABD1MW54_9FABA</name>
<keyword evidence="3" id="KW-1185">Reference proteome</keyword>
<feature type="compositionally biased region" description="Basic and acidic residues" evidence="1">
    <location>
        <begin position="1"/>
        <end position="28"/>
    </location>
</feature>
<evidence type="ECO:0000313" key="2">
    <source>
        <dbReference type="EMBL" id="KAL2339260.1"/>
    </source>
</evidence>
<evidence type="ECO:0000256" key="1">
    <source>
        <dbReference type="SAM" id="MobiDB-lite"/>
    </source>
</evidence>
<dbReference type="EMBL" id="JBGMDY010000004">
    <property type="protein sequence ID" value="KAL2339260.1"/>
    <property type="molecule type" value="Genomic_DNA"/>
</dbReference>